<evidence type="ECO:0000313" key="3">
    <source>
        <dbReference type="EMBL" id="MDX8152372.1"/>
    </source>
</evidence>
<dbReference type="Proteomes" id="UP001277761">
    <property type="component" value="Unassembled WGS sequence"/>
</dbReference>
<proteinExistence type="predicted"/>
<dbReference type="RefSeq" id="WP_319954526.1">
    <property type="nucleotide sequence ID" value="NZ_JAXAVX010000005.1"/>
</dbReference>
<evidence type="ECO:0000313" key="4">
    <source>
        <dbReference type="Proteomes" id="UP001277761"/>
    </source>
</evidence>
<reference evidence="3 4" key="1">
    <citation type="submission" date="2023-11" db="EMBL/GenBank/DDBJ databases">
        <authorList>
            <person name="Xu M."/>
            <person name="Jiang T."/>
        </authorList>
    </citation>
    <scope>NUCLEOTIDE SEQUENCE [LARGE SCALE GENOMIC DNA]</scope>
    <source>
        <strain evidence="3 4">SD</strain>
    </source>
</reference>
<dbReference type="EMBL" id="JAXAVX010000005">
    <property type="protein sequence ID" value="MDX8152372.1"/>
    <property type="molecule type" value="Genomic_DNA"/>
</dbReference>
<sequence>MTSETRSTHQRSSTPSHGEGEHPAHTGGHPAPGEEKYPHLTPDEDPPGDLHTTRLLLAMPAIVLAVTVLVVVLHAIAPVLIVIPLLGVVGGMAYLLVTLLQATDDEQPEPTAREHDRPEGPQRLVIPEHPHQGRRRPDQRPLLRI</sequence>
<evidence type="ECO:0000256" key="2">
    <source>
        <dbReference type="SAM" id="Phobius"/>
    </source>
</evidence>
<keyword evidence="2" id="KW-0472">Membrane</keyword>
<name>A0ABU4VLY0_9ACTN</name>
<feature type="compositionally biased region" description="Basic and acidic residues" evidence="1">
    <location>
        <begin position="111"/>
        <end position="145"/>
    </location>
</feature>
<organism evidence="3 4">
    <name type="scientific">Patulibacter brassicae</name>
    <dbReference type="NCBI Taxonomy" id="1705717"/>
    <lineage>
        <taxon>Bacteria</taxon>
        <taxon>Bacillati</taxon>
        <taxon>Actinomycetota</taxon>
        <taxon>Thermoleophilia</taxon>
        <taxon>Solirubrobacterales</taxon>
        <taxon>Patulibacteraceae</taxon>
        <taxon>Patulibacter</taxon>
    </lineage>
</organism>
<evidence type="ECO:0000256" key="1">
    <source>
        <dbReference type="SAM" id="MobiDB-lite"/>
    </source>
</evidence>
<accession>A0ABU4VLY0</accession>
<feature type="region of interest" description="Disordered" evidence="1">
    <location>
        <begin position="1"/>
        <end position="51"/>
    </location>
</feature>
<keyword evidence="2" id="KW-1133">Transmembrane helix</keyword>
<keyword evidence="2" id="KW-0812">Transmembrane</keyword>
<keyword evidence="4" id="KW-1185">Reference proteome</keyword>
<gene>
    <name evidence="3" type="ORF">SK069_12250</name>
</gene>
<feature type="transmembrane region" description="Helical" evidence="2">
    <location>
        <begin position="55"/>
        <end position="73"/>
    </location>
</feature>
<feature type="transmembrane region" description="Helical" evidence="2">
    <location>
        <begin position="79"/>
        <end position="100"/>
    </location>
</feature>
<feature type="compositionally biased region" description="Polar residues" evidence="1">
    <location>
        <begin position="1"/>
        <end position="16"/>
    </location>
</feature>
<feature type="region of interest" description="Disordered" evidence="1">
    <location>
        <begin position="106"/>
        <end position="145"/>
    </location>
</feature>
<protein>
    <submittedName>
        <fullName evidence="3">Uncharacterized protein</fullName>
    </submittedName>
</protein>
<comment type="caution">
    <text evidence="3">The sequence shown here is derived from an EMBL/GenBank/DDBJ whole genome shotgun (WGS) entry which is preliminary data.</text>
</comment>
<feature type="compositionally biased region" description="Basic and acidic residues" evidence="1">
    <location>
        <begin position="32"/>
        <end position="42"/>
    </location>
</feature>